<sequence>MSSSFLTGRSYFLQLFILLQCLVLTIKNSANASGDDNMIPLLPDMSPTSSPQPLLPFLAPSPLSPFSNSSKPKLSGLCTLNFSDANKLMTTTSTDCWAVFAPFLAHVICCPQLEATVNILIGQSSKVTNLLALNETLSKHCLSDIEQVLASQGAADNVNQMCSIRPSNLSAASCPVKDVYEFESTVDYNSLLDACGKIDPVKECCEQTCQNAISEASMKLTLRSSNVFRLSEQRMLMDGSASKDDCKSIVLRYLASRIGPSRAKENLRILSNCNINKFCPLVFPEMKDVATSCSRGVKNQTECCSAMNSYVSHLQKQSFTTNLQAVDCASSMGMKLLKLNITKDLYSLCRITLQDFSVQVGNEGSGCLLPSLPSDATFDHFSGISFLCDLNDRIPAPWPTASQLQTSVCNKTVKIPALPAAASSQSGPSVRVPQFLVHPTLVVILMMLL</sequence>
<evidence type="ECO:0000313" key="2">
    <source>
        <dbReference type="Proteomes" id="UP001057402"/>
    </source>
</evidence>
<dbReference type="EMBL" id="CM042891">
    <property type="protein sequence ID" value="KAI4304267.1"/>
    <property type="molecule type" value="Genomic_DNA"/>
</dbReference>
<name>A0ACB9L4F7_9MYRT</name>
<keyword evidence="2" id="KW-1185">Reference proteome</keyword>
<comment type="caution">
    <text evidence="1">The sequence shown here is derived from an EMBL/GenBank/DDBJ whole genome shotgun (WGS) entry which is preliminary data.</text>
</comment>
<reference evidence="2" key="1">
    <citation type="journal article" date="2023" name="Front. Plant Sci.">
        <title>Chromosomal-level genome assembly of Melastoma candidum provides insights into trichome evolution.</title>
        <authorList>
            <person name="Zhong Y."/>
            <person name="Wu W."/>
            <person name="Sun C."/>
            <person name="Zou P."/>
            <person name="Liu Y."/>
            <person name="Dai S."/>
            <person name="Zhou R."/>
        </authorList>
    </citation>
    <scope>NUCLEOTIDE SEQUENCE [LARGE SCALE GENOMIC DNA]</scope>
</reference>
<protein>
    <submittedName>
        <fullName evidence="1">Uncharacterized protein</fullName>
    </submittedName>
</protein>
<accession>A0ACB9L4F7</accession>
<proteinExistence type="predicted"/>
<gene>
    <name evidence="1" type="ORF">MLD38_039805</name>
</gene>
<dbReference type="Proteomes" id="UP001057402">
    <property type="component" value="Chromosome 12"/>
</dbReference>
<evidence type="ECO:0000313" key="1">
    <source>
        <dbReference type="EMBL" id="KAI4304267.1"/>
    </source>
</evidence>
<organism evidence="1 2">
    <name type="scientific">Melastoma candidum</name>
    <dbReference type="NCBI Taxonomy" id="119954"/>
    <lineage>
        <taxon>Eukaryota</taxon>
        <taxon>Viridiplantae</taxon>
        <taxon>Streptophyta</taxon>
        <taxon>Embryophyta</taxon>
        <taxon>Tracheophyta</taxon>
        <taxon>Spermatophyta</taxon>
        <taxon>Magnoliopsida</taxon>
        <taxon>eudicotyledons</taxon>
        <taxon>Gunneridae</taxon>
        <taxon>Pentapetalae</taxon>
        <taxon>rosids</taxon>
        <taxon>malvids</taxon>
        <taxon>Myrtales</taxon>
        <taxon>Melastomataceae</taxon>
        <taxon>Melastomatoideae</taxon>
        <taxon>Melastomateae</taxon>
        <taxon>Melastoma</taxon>
    </lineage>
</organism>